<dbReference type="Proteomes" id="UP001144280">
    <property type="component" value="Unassembled WGS sequence"/>
</dbReference>
<dbReference type="Pfam" id="PF08279">
    <property type="entry name" value="HTH_11"/>
    <property type="match status" value="1"/>
</dbReference>
<dbReference type="PANTHER" id="PTHR34580">
    <property type="match status" value="1"/>
</dbReference>
<dbReference type="EMBL" id="BSDI01000075">
    <property type="protein sequence ID" value="GLI03034.1"/>
    <property type="molecule type" value="Genomic_DNA"/>
</dbReference>
<dbReference type="InterPro" id="IPR051534">
    <property type="entry name" value="CBASS_pafABC_assoc_protein"/>
</dbReference>
<dbReference type="InterPro" id="IPR036390">
    <property type="entry name" value="WH_DNA-bd_sf"/>
</dbReference>
<evidence type="ECO:0000259" key="2">
    <source>
        <dbReference type="Pfam" id="PF13280"/>
    </source>
</evidence>
<keyword evidence="4" id="KW-1185">Reference proteome</keyword>
<dbReference type="RefSeq" id="WP_281904918.1">
    <property type="nucleotide sequence ID" value="NZ_BSDI01000075.1"/>
</dbReference>
<dbReference type="SUPFAM" id="SSF46785">
    <property type="entry name" value="Winged helix' DNA-binding domain"/>
    <property type="match status" value="1"/>
</dbReference>
<evidence type="ECO:0000313" key="3">
    <source>
        <dbReference type="EMBL" id="GLI03034.1"/>
    </source>
</evidence>
<name>A0ABQ5R8E3_9ACTN</name>
<reference evidence="3" key="1">
    <citation type="submission" date="2022-12" db="EMBL/GenBank/DDBJ databases">
        <title>New Phytohabitans aurantiacus sp. RD004123 nov., an actinomycete isolated from soil.</title>
        <authorList>
            <person name="Triningsih D.W."/>
            <person name="Harunari E."/>
            <person name="Igarashi Y."/>
        </authorList>
    </citation>
    <scope>NUCLEOTIDE SEQUENCE</scope>
    <source>
        <strain evidence="3">RD004123</strain>
    </source>
</reference>
<gene>
    <name evidence="3" type="ORF">Pa4123_83120</name>
</gene>
<evidence type="ECO:0000259" key="1">
    <source>
        <dbReference type="Pfam" id="PF08279"/>
    </source>
</evidence>
<sequence>MNRAVRLCALVAELRAASRPRSASWLARSFAISARTVERDVRSLRRSGLPIVARRDGYTLDRSRVLPPLQLAPSEAVAVAVALHRLGGTPFHADAASALRKLGTVLPETDDETARELAERLHFAVGHPAPVVPRVIADALHGRTVLRIDYTDRYGMATTRHVEPLGYVGNREYWYLVAWCRLRDGVRAFRTDRIESVTGTAEPAPPRRLLPSDLDLPGDLVRPLVLG</sequence>
<dbReference type="InterPro" id="IPR013196">
    <property type="entry name" value="HTH_11"/>
</dbReference>
<dbReference type="Gene3D" id="1.10.10.10">
    <property type="entry name" value="Winged helix-like DNA-binding domain superfamily/Winged helix DNA-binding domain"/>
    <property type="match status" value="1"/>
</dbReference>
<organism evidence="3 4">
    <name type="scientific">Phytohabitans aurantiacus</name>
    <dbReference type="NCBI Taxonomy" id="3016789"/>
    <lineage>
        <taxon>Bacteria</taxon>
        <taxon>Bacillati</taxon>
        <taxon>Actinomycetota</taxon>
        <taxon>Actinomycetes</taxon>
        <taxon>Micromonosporales</taxon>
        <taxon>Micromonosporaceae</taxon>
    </lineage>
</organism>
<proteinExistence type="predicted"/>
<evidence type="ECO:0000313" key="4">
    <source>
        <dbReference type="Proteomes" id="UP001144280"/>
    </source>
</evidence>
<feature type="domain" description="Helix-turn-helix type 11" evidence="1">
    <location>
        <begin position="9"/>
        <end position="58"/>
    </location>
</feature>
<accession>A0ABQ5R8E3</accession>
<feature type="domain" description="WYL" evidence="2">
    <location>
        <begin position="134"/>
        <end position="198"/>
    </location>
</feature>
<comment type="caution">
    <text evidence="3">The sequence shown here is derived from an EMBL/GenBank/DDBJ whole genome shotgun (WGS) entry which is preliminary data.</text>
</comment>
<dbReference type="PROSITE" id="PS52050">
    <property type="entry name" value="WYL"/>
    <property type="match status" value="1"/>
</dbReference>
<dbReference type="InterPro" id="IPR026881">
    <property type="entry name" value="WYL_dom"/>
</dbReference>
<dbReference type="InterPro" id="IPR036388">
    <property type="entry name" value="WH-like_DNA-bd_sf"/>
</dbReference>
<dbReference type="Pfam" id="PF13280">
    <property type="entry name" value="WYL"/>
    <property type="match status" value="1"/>
</dbReference>
<protein>
    <submittedName>
        <fullName evidence="3">Transcriptional regulator</fullName>
    </submittedName>
</protein>
<dbReference type="PANTHER" id="PTHR34580:SF3">
    <property type="entry name" value="PROTEIN PAFB"/>
    <property type="match status" value="1"/>
</dbReference>